<evidence type="ECO:0008006" key="4">
    <source>
        <dbReference type="Google" id="ProtNLM"/>
    </source>
</evidence>
<dbReference type="STRING" id="1280954.HPO_18862"/>
<feature type="signal peptide" evidence="1">
    <location>
        <begin position="1"/>
        <end position="26"/>
    </location>
</feature>
<organism evidence="2 3">
    <name type="scientific">Hyphomonas polymorpha PS728</name>
    <dbReference type="NCBI Taxonomy" id="1280954"/>
    <lineage>
        <taxon>Bacteria</taxon>
        <taxon>Pseudomonadati</taxon>
        <taxon>Pseudomonadota</taxon>
        <taxon>Alphaproteobacteria</taxon>
        <taxon>Hyphomonadales</taxon>
        <taxon>Hyphomonadaceae</taxon>
        <taxon>Hyphomonas</taxon>
    </lineage>
</organism>
<gene>
    <name evidence="2" type="ORF">HPO_18862</name>
</gene>
<evidence type="ECO:0000313" key="2">
    <source>
        <dbReference type="EMBL" id="KCZ96656.1"/>
    </source>
</evidence>
<dbReference type="RefSeq" id="WP_035602576.1">
    <property type="nucleotide sequence ID" value="NZ_ARYM01000040.1"/>
</dbReference>
<sequence>MSKARLRRSAALLVAAVLVFPAAVSAQPSFDGLEDAEIEACRDDGQWVKDAAVRTYFKDSYYDLDVRFRAFIGTARRSVKTAAAMEDEEARAERYAFLHDQTKDLIPRMGRLLPRMERPLDLAPMIGQMLKSEIWDPQGDHHTEYLRVALAREMLAVPTETARDPGPGIAAFLTYFSVVEDLLLTMKTGEGDKKAVEALDANLAALAIGWRDGFRPIAERAIFGDRPDAFAARLADGVKEICHARLACSSDSLDAPMDCGD</sequence>
<name>A0A062VF86_9PROT</name>
<protein>
    <recommendedName>
        <fullName evidence="4">Lipoprotein</fullName>
    </recommendedName>
</protein>
<feature type="chain" id="PRO_5001615295" description="Lipoprotein" evidence="1">
    <location>
        <begin position="27"/>
        <end position="261"/>
    </location>
</feature>
<keyword evidence="1" id="KW-0732">Signal</keyword>
<evidence type="ECO:0000256" key="1">
    <source>
        <dbReference type="SAM" id="SignalP"/>
    </source>
</evidence>
<keyword evidence="3" id="KW-1185">Reference proteome</keyword>
<dbReference type="PATRIC" id="fig|1280954.3.peg.3792"/>
<dbReference type="AlphaFoldDB" id="A0A062VF86"/>
<dbReference type="EMBL" id="ARYM01000040">
    <property type="protein sequence ID" value="KCZ96656.1"/>
    <property type="molecule type" value="Genomic_DNA"/>
</dbReference>
<dbReference type="OrthoDB" id="7605110at2"/>
<proteinExistence type="predicted"/>
<dbReference type="Proteomes" id="UP000027100">
    <property type="component" value="Unassembled WGS sequence"/>
</dbReference>
<reference evidence="2 3" key="1">
    <citation type="journal article" date="2014" name="Antonie Van Leeuwenhoek">
        <title>Hyphomonas beringensis sp. nov. and Hyphomonas chukchiensis sp. nov., isolated from surface seawater of the Bering Sea and Chukchi Sea.</title>
        <authorList>
            <person name="Li C."/>
            <person name="Lai Q."/>
            <person name="Li G."/>
            <person name="Dong C."/>
            <person name="Wang J."/>
            <person name="Liao Y."/>
            <person name="Shao Z."/>
        </authorList>
    </citation>
    <scope>NUCLEOTIDE SEQUENCE [LARGE SCALE GENOMIC DNA]</scope>
    <source>
        <strain evidence="2 3">PS728</strain>
    </source>
</reference>
<comment type="caution">
    <text evidence="2">The sequence shown here is derived from an EMBL/GenBank/DDBJ whole genome shotgun (WGS) entry which is preliminary data.</text>
</comment>
<evidence type="ECO:0000313" key="3">
    <source>
        <dbReference type="Proteomes" id="UP000027100"/>
    </source>
</evidence>
<accession>A0A062VF86</accession>